<evidence type="ECO:0000313" key="9">
    <source>
        <dbReference type="Proteomes" id="UP000830167"/>
    </source>
</evidence>
<proteinExistence type="inferred from homology"/>
<sequence length="370" mass="41604">MSDFKPGLEDVVIGYSSVCFLDGIEGRLLYRGYDIAYLAEKTSFEDVVYLLLNGVLPSAEESETFRAEMAAQRTLPKSIIDLIRLIPIDTHPMDALRTAISFLGTTEEPVLNTSPDRIQRVIRGISASATIVAALNRVRQGLEIVEPRQDLSHAGNFLYMMTGKEPSSEHTKLMDVALILHADHESNASTFAARVTASTLSDYYSAIVTGIGTLKGPLHGGANEAVMHSLLEIQTIDNVIPYVDEKLEKKEKIMGFGHRVYKTYDPRGLILKKLSAQIGDQLGERKWFDMSVKMEEYVRDRKGLYCNVDFYSASVYYLMGLPIEMFTPIFFVSRVAGYTAHILEQWENNRIFRPRLEYNGPIHSTEITSK</sequence>
<protein>
    <recommendedName>
        <fullName evidence="6">Citrate synthase</fullName>
    </recommendedName>
</protein>
<evidence type="ECO:0000256" key="6">
    <source>
        <dbReference type="PIRNR" id="PIRNR001369"/>
    </source>
</evidence>
<dbReference type="Gene3D" id="1.10.230.10">
    <property type="entry name" value="Cytochrome P450-Terp, domain 2"/>
    <property type="match status" value="1"/>
</dbReference>
<comment type="pathway">
    <text evidence="1">Carbohydrate metabolism; tricarboxylic acid cycle.</text>
</comment>
<dbReference type="InterPro" id="IPR016142">
    <property type="entry name" value="Citrate_synth-like_lrg_a-sub"/>
</dbReference>
<dbReference type="PRINTS" id="PR00143">
    <property type="entry name" value="CITRTSNTHASE"/>
</dbReference>
<evidence type="ECO:0000256" key="5">
    <source>
        <dbReference type="ARBA" id="ARBA00049288"/>
    </source>
</evidence>
<dbReference type="Pfam" id="PF00285">
    <property type="entry name" value="Citrate_synt"/>
    <property type="match status" value="1"/>
</dbReference>
<evidence type="ECO:0000256" key="1">
    <source>
        <dbReference type="ARBA" id="ARBA00005163"/>
    </source>
</evidence>
<dbReference type="InterPro" id="IPR002020">
    <property type="entry name" value="Citrate_synthase"/>
</dbReference>
<evidence type="ECO:0000256" key="3">
    <source>
        <dbReference type="ARBA" id="ARBA00022532"/>
    </source>
</evidence>
<organism evidence="8 9">
    <name type="scientific">Fodinisporobacter ferrooxydans</name>
    <dbReference type="NCBI Taxonomy" id="2901836"/>
    <lineage>
        <taxon>Bacteria</taxon>
        <taxon>Bacillati</taxon>
        <taxon>Bacillota</taxon>
        <taxon>Bacilli</taxon>
        <taxon>Bacillales</taxon>
        <taxon>Alicyclobacillaceae</taxon>
        <taxon>Fodinisporobacter</taxon>
    </lineage>
</organism>
<dbReference type="PROSITE" id="PS00480">
    <property type="entry name" value="CITRATE_SYNTHASE"/>
    <property type="match status" value="1"/>
</dbReference>
<gene>
    <name evidence="8" type="ORF">LSG31_22420</name>
</gene>
<evidence type="ECO:0000313" key="8">
    <source>
        <dbReference type="EMBL" id="UOF90574.1"/>
    </source>
</evidence>
<comment type="catalytic activity">
    <reaction evidence="5">
        <text>oxaloacetate + acetyl-CoA + H2O = citrate + CoA + H(+)</text>
        <dbReference type="Rhea" id="RHEA:16845"/>
        <dbReference type="ChEBI" id="CHEBI:15377"/>
        <dbReference type="ChEBI" id="CHEBI:15378"/>
        <dbReference type="ChEBI" id="CHEBI:16452"/>
        <dbReference type="ChEBI" id="CHEBI:16947"/>
        <dbReference type="ChEBI" id="CHEBI:57287"/>
        <dbReference type="ChEBI" id="CHEBI:57288"/>
        <dbReference type="EC" id="2.3.3.16"/>
    </reaction>
</comment>
<dbReference type="PANTHER" id="PTHR11739">
    <property type="entry name" value="CITRATE SYNTHASE"/>
    <property type="match status" value="1"/>
</dbReference>
<keyword evidence="3" id="KW-0816">Tricarboxylic acid cycle</keyword>
<dbReference type="InterPro" id="IPR024176">
    <property type="entry name" value="Citrate_synthase_bac-typ"/>
</dbReference>
<dbReference type="Proteomes" id="UP000830167">
    <property type="component" value="Chromosome"/>
</dbReference>
<dbReference type="NCBIfam" id="TIGR01800">
    <property type="entry name" value="cit_synth_II"/>
    <property type="match status" value="1"/>
</dbReference>
<dbReference type="InterPro" id="IPR036969">
    <property type="entry name" value="Citrate_synthase_sf"/>
</dbReference>
<evidence type="ECO:0000256" key="7">
    <source>
        <dbReference type="RuleBase" id="RU003406"/>
    </source>
</evidence>
<reference evidence="8" key="1">
    <citation type="submission" date="2021-12" db="EMBL/GenBank/DDBJ databases">
        <title>Alicyclobacillaceae gen. nov., sp. nov., isolated from chalcocite enrichment system.</title>
        <authorList>
            <person name="Jiang Z."/>
        </authorList>
    </citation>
    <scope>NUCLEOTIDE SEQUENCE</scope>
    <source>
        <strain evidence="8">MYW30-H2</strain>
    </source>
</reference>
<dbReference type="Gene3D" id="1.10.580.10">
    <property type="entry name" value="Citrate Synthase, domain 1"/>
    <property type="match status" value="1"/>
</dbReference>
<dbReference type="InterPro" id="IPR019810">
    <property type="entry name" value="Citrate_synthase_AS"/>
</dbReference>
<evidence type="ECO:0000256" key="2">
    <source>
        <dbReference type="ARBA" id="ARBA00010566"/>
    </source>
</evidence>
<dbReference type="PIRSF" id="PIRSF001369">
    <property type="entry name" value="Citrate_synth"/>
    <property type="match status" value="1"/>
</dbReference>
<comment type="similarity">
    <text evidence="2 6 7">Belongs to the citrate synthase family.</text>
</comment>
<dbReference type="EMBL" id="CP089291">
    <property type="protein sequence ID" value="UOF90574.1"/>
    <property type="molecule type" value="Genomic_DNA"/>
</dbReference>
<accession>A0ABY4CKQ5</accession>
<dbReference type="InterPro" id="IPR016143">
    <property type="entry name" value="Citrate_synth-like_sm_a-sub"/>
</dbReference>
<keyword evidence="4 6" id="KW-0808">Transferase</keyword>
<keyword evidence="9" id="KW-1185">Reference proteome</keyword>
<dbReference type="SUPFAM" id="SSF48256">
    <property type="entry name" value="Citrate synthase"/>
    <property type="match status" value="1"/>
</dbReference>
<evidence type="ECO:0000256" key="4">
    <source>
        <dbReference type="ARBA" id="ARBA00022679"/>
    </source>
</evidence>
<name>A0ABY4CKQ5_9BACL</name>
<dbReference type="InterPro" id="IPR011278">
    <property type="entry name" value="2-MeCitrate/Citrate_synth_II"/>
</dbReference>
<dbReference type="PANTHER" id="PTHR11739:SF4">
    <property type="entry name" value="CITRATE SYNTHASE, PEROXISOMAL"/>
    <property type="match status" value="1"/>
</dbReference>